<name>A0A1Y2IDF2_TRAC3</name>
<protein>
    <submittedName>
        <fullName evidence="2">Uncharacterized protein</fullName>
    </submittedName>
</protein>
<evidence type="ECO:0000313" key="2">
    <source>
        <dbReference type="EMBL" id="OSC99184.1"/>
    </source>
</evidence>
<dbReference type="AlphaFoldDB" id="A0A1Y2IDF2"/>
<dbReference type="OrthoDB" id="3018316at2759"/>
<evidence type="ECO:0000313" key="3">
    <source>
        <dbReference type="Proteomes" id="UP000193067"/>
    </source>
</evidence>
<organism evidence="2 3">
    <name type="scientific">Trametes coccinea (strain BRFM310)</name>
    <name type="common">Pycnoporus coccineus</name>
    <dbReference type="NCBI Taxonomy" id="1353009"/>
    <lineage>
        <taxon>Eukaryota</taxon>
        <taxon>Fungi</taxon>
        <taxon>Dikarya</taxon>
        <taxon>Basidiomycota</taxon>
        <taxon>Agaricomycotina</taxon>
        <taxon>Agaricomycetes</taxon>
        <taxon>Polyporales</taxon>
        <taxon>Polyporaceae</taxon>
        <taxon>Trametes</taxon>
    </lineage>
</organism>
<dbReference type="Proteomes" id="UP000193067">
    <property type="component" value="Unassembled WGS sequence"/>
</dbReference>
<reference evidence="2 3" key="1">
    <citation type="journal article" date="2015" name="Biotechnol. Biofuels">
        <title>Enhanced degradation of softwood versus hardwood by the white-rot fungus Pycnoporus coccineus.</title>
        <authorList>
            <person name="Couturier M."/>
            <person name="Navarro D."/>
            <person name="Chevret D."/>
            <person name="Henrissat B."/>
            <person name="Piumi F."/>
            <person name="Ruiz-Duenas F.J."/>
            <person name="Martinez A.T."/>
            <person name="Grigoriev I.V."/>
            <person name="Riley R."/>
            <person name="Lipzen A."/>
            <person name="Berrin J.G."/>
            <person name="Master E.R."/>
            <person name="Rosso M.N."/>
        </authorList>
    </citation>
    <scope>NUCLEOTIDE SEQUENCE [LARGE SCALE GENOMIC DNA]</scope>
    <source>
        <strain evidence="2 3">BRFM310</strain>
    </source>
</reference>
<feature type="compositionally biased region" description="Low complexity" evidence="1">
    <location>
        <begin position="132"/>
        <end position="145"/>
    </location>
</feature>
<feature type="compositionally biased region" description="Basic and acidic residues" evidence="1">
    <location>
        <begin position="147"/>
        <end position="162"/>
    </location>
</feature>
<keyword evidence="3" id="KW-1185">Reference proteome</keyword>
<accession>A0A1Y2IDF2</accession>
<evidence type="ECO:0000256" key="1">
    <source>
        <dbReference type="SAM" id="MobiDB-lite"/>
    </source>
</evidence>
<gene>
    <name evidence="2" type="ORF">PYCCODRAFT_1518179</name>
</gene>
<dbReference type="EMBL" id="KZ084130">
    <property type="protein sequence ID" value="OSC99184.1"/>
    <property type="molecule type" value="Genomic_DNA"/>
</dbReference>
<feature type="region of interest" description="Disordered" evidence="1">
    <location>
        <begin position="132"/>
        <end position="218"/>
    </location>
</feature>
<proteinExistence type="predicted"/>
<sequence>MTDHTSSESSLGGHGVEVFHKNQYLLTPIRTKIFPKVSPGVLRNLLSTPSLRAFTPDQSILPEDASLLGSPLQGLFGKSYDAVPDSSCGTGDALVSVAPGHNPPAAILCRPATVLPPSPPPSAEFPALEHFPLSSSEAESSPRSALHYHDSKRAEPFVDPRRSSSQGHRSPFPELIPSGLRAAPCSPLLTTRPVVDESSPPLSSVPQGRGGRTLDPRRHAHSGLAFGVVRDFQRVLDELQGLGLESSIATDALDSPNRFDLRPLHVASGAQAIHRKDGALRSLTVDTRGGKLLGPFDNASLTRPPGFSRSSTSSSELETEFVCLLLSQASEEETQAEQLRAIADRLDDIARDRKHLAEVISRREP</sequence>